<reference evidence="3" key="2">
    <citation type="submission" date="2015-11" db="EMBL/GenBank/DDBJ databases">
        <authorList>
            <person name="Wolfe B.E."/>
        </authorList>
    </citation>
    <scope>NUCLEOTIDE SEQUENCE</scope>
    <source>
        <strain evidence="3">738_7</strain>
    </source>
</reference>
<dbReference type="CDD" id="cd05466">
    <property type="entry name" value="PBP2_LTTR_substrate"/>
    <property type="match status" value="1"/>
</dbReference>
<dbReference type="RefSeq" id="WP_040030085.1">
    <property type="nucleotide sequence ID" value="NZ_QQOD01000004.1"/>
</dbReference>
<dbReference type="InterPro" id="IPR050950">
    <property type="entry name" value="HTH-type_LysR_regulators"/>
</dbReference>
<feature type="domain" description="LysR substrate-binding" evidence="1">
    <location>
        <begin position="3"/>
        <end position="166"/>
    </location>
</feature>
<evidence type="ECO:0000313" key="4">
    <source>
        <dbReference type="Proteomes" id="UP000095464"/>
    </source>
</evidence>
<dbReference type="Gene3D" id="3.40.190.290">
    <property type="match status" value="1"/>
</dbReference>
<evidence type="ECO:0000259" key="1">
    <source>
        <dbReference type="Pfam" id="PF03466"/>
    </source>
</evidence>
<comment type="caution">
    <text evidence="3">The sequence shown here is derived from an EMBL/GenBank/DDBJ whole genome shotgun (WGS) entry which is preliminary data.</text>
</comment>
<dbReference type="EMBL" id="JARGCK010000001">
    <property type="protein sequence ID" value="MDK9864371.1"/>
    <property type="molecule type" value="Genomic_DNA"/>
</dbReference>
<protein>
    <submittedName>
        <fullName evidence="2">LysR family transcriptional regulator substrate-binding protein</fullName>
    </submittedName>
</protein>
<proteinExistence type="predicted"/>
<dbReference type="InterPro" id="IPR005119">
    <property type="entry name" value="LysR_subst-bd"/>
</dbReference>
<accession>A0AAP7IED3</accession>
<organism evidence="3 4">
    <name type="scientific">Staphylococcus equorum</name>
    <dbReference type="NCBI Taxonomy" id="246432"/>
    <lineage>
        <taxon>Bacteria</taxon>
        <taxon>Bacillati</taxon>
        <taxon>Bacillota</taxon>
        <taxon>Bacilli</taxon>
        <taxon>Bacillales</taxon>
        <taxon>Staphylococcaceae</taxon>
        <taxon>Staphylococcus</taxon>
    </lineage>
</organism>
<evidence type="ECO:0000313" key="3">
    <source>
        <dbReference type="EMBL" id="OEK58184.1"/>
    </source>
</evidence>
<dbReference type="Pfam" id="PF03466">
    <property type="entry name" value="LysR_substrate"/>
    <property type="match status" value="1"/>
</dbReference>
<dbReference type="EMBL" id="LNPX01000017">
    <property type="protein sequence ID" value="OEK58184.1"/>
    <property type="molecule type" value="Genomic_DNA"/>
</dbReference>
<gene>
    <name evidence="3" type="ORF">ASS94_04590</name>
    <name evidence="2" type="ORF">P1A27_00070</name>
</gene>
<dbReference type="AlphaFoldDB" id="A0AAP7IED3"/>
<sequence length="174" mass="19987">MNSGFLNIGVTPTLAFHILHKILPKFMNLFPNIKINLIEGNSQDIEKQVLEGKVDLCLNTLPLWNKNIQYTQIYTEPIYLVVPPQHHLYKRIQQNELNSNEIMSLISHDHFIILKDRYGLKQIINKVLETYNIYPNIILETSNVDNADRLAISTGVLTFIPSSSTEHNSDAIYV</sequence>
<reference evidence="2" key="4">
    <citation type="submission" date="2023-03" db="EMBL/GenBank/DDBJ databases">
        <authorList>
            <person name="Vazquez L."/>
            <person name="Rodriguez J."/>
            <person name="Mayo B."/>
            <person name="Florez A.B."/>
        </authorList>
    </citation>
    <scope>NUCLEOTIDE SEQUENCE</scope>
    <source>
        <strain evidence="2">5A3I</strain>
    </source>
</reference>
<dbReference type="GO" id="GO:0006355">
    <property type="term" value="P:regulation of DNA-templated transcription"/>
    <property type="evidence" value="ECO:0007669"/>
    <property type="project" value="TreeGrafter"/>
</dbReference>
<name>A0AAP7IED3_9STAP</name>
<dbReference type="PANTHER" id="PTHR30419">
    <property type="entry name" value="HTH-TYPE TRANSCRIPTIONAL REGULATOR YBHD"/>
    <property type="match status" value="1"/>
</dbReference>
<dbReference type="SUPFAM" id="SSF53850">
    <property type="entry name" value="Periplasmic binding protein-like II"/>
    <property type="match status" value="1"/>
</dbReference>
<dbReference type="Proteomes" id="UP001174037">
    <property type="component" value="Unassembled WGS sequence"/>
</dbReference>
<dbReference type="Proteomes" id="UP000095464">
    <property type="component" value="Unassembled WGS sequence"/>
</dbReference>
<evidence type="ECO:0000313" key="2">
    <source>
        <dbReference type="EMBL" id="MDK9864371.1"/>
    </source>
</evidence>
<dbReference type="GO" id="GO:0005829">
    <property type="term" value="C:cytosol"/>
    <property type="evidence" value="ECO:0007669"/>
    <property type="project" value="TreeGrafter"/>
</dbReference>
<reference evidence="4" key="1">
    <citation type="submission" date="2015-11" db="EMBL/GenBank/DDBJ databases">
        <title>Genomic diversity of Staphylococcus saprophyticus strains from urinary tract infections, animal surfaces, and fermented foods.</title>
        <authorList>
            <person name="Wolfe B.E."/>
        </authorList>
    </citation>
    <scope>NUCLEOTIDE SEQUENCE [LARGE SCALE GENOMIC DNA]</scope>
    <source>
        <strain evidence="4">738_7</strain>
    </source>
</reference>
<reference evidence="2" key="3">
    <citation type="journal article" date="2023" name="Int. J. Mol. Sci.">
        <title>Antibiotic Resistance/Susceptibility Profiles of Staphylococcus equorum Strains from Cheese, and Genome Analysis for Antibiotic Resistance Genes.</title>
        <authorList>
            <person name="Vazquez L."/>
            <person name="Srednik M.E."/>
            <person name="Rodriguez J."/>
            <person name="Florez A.B."/>
            <person name="Mayo B."/>
        </authorList>
    </citation>
    <scope>NUCLEOTIDE SEQUENCE</scope>
    <source>
        <strain evidence="2">5A3I</strain>
    </source>
</reference>